<dbReference type="CDD" id="cd01562">
    <property type="entry name" value="Thr-dehyd"/>
    <property type="match status" value="1"/>
</dbReference>
<dbReference type="OrthoDB" id="9811476at2"/>
<dbReference type="AlphaFoldDB" id="A0A1T1AU10"/>
<evidence type="ECO:0000256" key="10">
    <source>
        <dbReference type="ARBA" id="ARBA00023239"/>
    </source>
</evidence>
<keyword evidence="6 13" id="KW-0028">Amino-acid biosynthesis</keyword>
<evidence type="ECO:0000256" key="7">
    <source>
        <dbReference type="ARBA" id="ARBA00022624"/>
    </source>
</evidence>
<dbReference type="EMBL" id="MTJN01000002">
    <property type="protein sequence ID" value="OOV07465.1"/>
    <property type="molecule type" value="Genomic_DNA"/>
</dbReference>
<dbReference type="GO" id="GO:0004794">
    <property type="term" value="F:threonine deaminase activity"/>
    <property type="evidence" value="ECO:0007669"/>
    <property type="project" value="UniProtKB-UniRule"/>
</dbReference>
<evidence type="ECO:0000256" key="3">
    <source>
        <dbReference type="ARBA" id="ARBA00004810"/>
    </source>
</evidence>
<dbReference type="FunFam" id="3.40.1020.10:FF:000001">
    <property type="entry name" value="L-threonine dehydratase"/>
    <property type="match status" value="1"/>
</dbReference>
<evidence type="ECO:0000256" key="11">
    <source>
        <dbReference type="ARBA" id="ARBA00023304"/>
    </source>
</evidence>
<dbReference type="GO" id="GO:0003941">
    <property type="term" value="F:L-serine ammonia-lyase activity"/>
    <property type="evidence" value="ECO:0007669"/>
    <property type="project" value="TreeGrafter"/>
</dbReference>
<dbReference type="CDD" id="cd04907">
    <property type="entry name" value="ACT_ThrD-I_2"/>
    <property type="match status" value="1"/>
</dbReference>
<dbReference type="PANTHER" id="PTHR48078">
    <property type="entry name" value="THREONINE DEHYDRATASE, MITOCHONDRIAL-RELATED"/>
    <property type="match status" value="1"/>
</dbReference>
<dbReference type="Pfam" id="PF00291">
    <property type="entry name" value="PALP"/>
    <property type="match status" value="1"/>
</dbReference>
<name>A0A1T1AU10_RHOFE</name>
<dbReference type="EC" id="4.3.1.19" evidence="13"/>
<evidence type="ECO:0000256" key="4">
    <source>
        <dbReference type="ARBA" id="ARBA00010869"/>
    </source>
</evidence>
<evidence type="ECO:0000256" key="8">
    <source>
        <dbReference type="ARBA" id="ARBA00022737"/>
    </source>
</evidence>
<dbReference type="Gene3D" id="3.40.1020.10">
    <property type="entry name" value="Biosynthetic Threonine Deaminase, Domain 3"/>
    <property type="match status" value="1"/>
</dbReference>
<reference evidence="15 16" key="1">
    <citation type="submission" date="2017-01" db="EMBL/GenBank/DDBJ databases">
        <title>Genome sequencing of Rhodoferax fermentans JCM 7819.</title>
        <authorList>
            <person name="Kim Y.J."/>
            <person name="Farh M.E.-A."/>
            <person name="Yang D.-C."/>
        </authorList>
    </citation>
    <scope>NUCLEOTIDE SEQUENCE [LARGE SCALE GENOMIC DNA]</scope>
    <source>
        <strain evidence="15 16">JCM 7819</strain>
    </source>
</reference>
<dbReference type="InterPro" id="IPR001926">
    <property type="entry name" value="TrpB-like_PALP"/>
</dbReference>
<evidence type="ECO:0000313" key="15">
    <source>
        <dbReference type="EMBL" id="OOV07465.1"/>
    </source>
</evidence>
<protein>
    <recommendedName>
        <fullName evidence="13">L-threonine dehydratase</fullName>
        <ecNumber evidence="13">4.3.1.19</ecNumber>
    </recommendedName>
    <alternativeName>
        <fullName evidence="13">Threonine deaminase</fullName>
    </alternativeName>
</protein>
<proteinExistence type="inferred from homology"/>
<comment type="similarity">
    <text evidence="4 13">Belongs to the serine/threonine dehydratase family.</text>
</comment>
<dbReference type="FunFam" id="3.40.50.1100:FF:000005">
    <property type="entry name" value="Threonine dehydratase catabolic"/>
    <property type="match status" value="1"/>
</dbReference>
<dbReference type="InterPro" id="IPR038110">
    <property type="entry name" value="TD_ACT-like_sf"/>
</dbReference>
<dbReference type="GO" id="GO:0030170">
    <property type="term" value="F:pyridoxal phosphate binding"/>
    <property type="evidence" value="ECO:0007669"/>
    <property type="project" value="InterPro"/>
</dbReference>
<dbReference type="InterPro" id="IPR036052">
    <property type="entry name" value="TrpB-like_PALP_sf"/>
</dbReference>
<dbReference type="PROSITE" id="PS00165">
    <property type="entry name" value="DEHYDRATASE_SER_THR"/>
    <property type="match status" value="1"/>
</dbReference>
<dbReference type="UniPathway" id="UPA00047">
    <property type="reaction ID" value="UER00054"/>
</dbReference>
<dbReference type="CDD" id="cd04906">
    <property type="entry name" value="ACT_ThrD-I_1"/>
    <property type="match status" value="1"/>
</dbReference>
<sequence length="543" mass="58915">MPTSSAAQSLSPQDYLQKILTARVYDVAIETALEPARNLSRRLHNTVLLKREDQQPVRSFKLRGAYNKMAHLTAEQLDKGVICASAGNHAQGVALSASKLGTRAVIVMPTTTPQVKVDAVRGFGGEVVLFGESYSDAYKHSLELQAKEGLTFVHPFDDPDVIAGQGTVAMEMLRQVQTLVADKAAKSGQKSSHIAGPRLDAVFVAIGGGGLVSGVANYIKAVDPRIKVIGVQMNDSDAMIQSVTAKQRVTLPDVGLFSDGTAVKLVGEETFRIASNLVDDFVTVDTDAVCAAIKDIFVDTRSIVEPAGALAVAAIKQYVAQHKTKGETYAAILCGANMNFDRLRFVAERAEVGEEREALFAVTIPEERGSFRRFCELIGDLPAFGGTKTTRNVTEFNYRISDANKAHVFVGLTTTSKGESAKITAHLGKHNFTALDLTHDELAKEHIRYMVGGHSALAQNERLLRFVIPERPGALLKFLSQMRPGWNISLFHYRNQGADYGRILVGLQVPAADDAEFAAFLSTLGYPCVEETGNPAYQMFLQQ</sequence>
<keyword evidence="9 13" id="KW-0663">Pyridoxal phosphate</keyword>
<keyword evidence="10 13" id="KW-0456">Lyase</keyword>
<dbReference type="PROSITE" id="PS51672">
    <property type="entry name" value="ACT_LIKE"/>
    <property type="match status" value="1"/>
</dbReference>
<dbReference type="InterPro" id="IPR001721">
    <property type="entry name" value="TD_ACT-like"/>
</dbReference>
<dbReference type="PANTHER" id="PTHR48078:SF11">
    <property type="entry name" value="THREONINE DEHYDRATASE, MITOCHONDRIAL"/>
    <property type="match status" value="1"/>
</dbReference>
<keyword evidence="11 13" id="KW-0100">Branched-chain amino acid biosynthesis</keyword>
<evidence type="ECO:0000256" key="13">
    <source>
        <dbReference type="RuleBase" id="RU362012"/>
    </source>
</evidence>
<dbReference type="SUPFAM" id="SSF53686">
    <property type="entry name" value="Tryptophan synthase beta subunit-like PLP-dependent enzymes"/>
    <property type="match status" value="1"/>
</dbReference>
<evidence type="ECO:0000256" key="12">
    <source>
        <dbReference type="ARBA" id="ARBA00025527"/>
    </source>
</evidence>
<dbReference type="InterPro" id="IPR005787">
    <property type="entry name" value="Thr_deHydtase_biosynth"/>
</dbReference>
<comment type="pathway">
    <text evidence="3 13">Amino-acid biosynthesis; L-isoleucine biosynthesis; 2-oxobutanoate from L-threonine: step 1/1.</text>
</comment>
<keyword evidence="16" id="KW-1185">Reference proteome</keyword>
<dbReference type="Proteomes" id="UP000190750">
    <property type="component" value="Unassembled WGS sequence"/>
</dbReference>
<dbReference type="GO" id="GO:0009097">
    <property type="term" value="P:isoleucine biosynthetic process"/>
    <property type="evidence" value="ECO:0007669"/>
    <property type="project" value="UniProtKB-UniRule"/>
</dbReference>
<accession>A0A1T1AU10</accession>
<dbReference type="GO" id="GO:0006567">
    <property type="term" value="P:L-threonine catabolic process"/>
    <property type="evidence" value="ECO:0007669"/>
    <property type="project" value="TreeGrafter"/>
</dbReference>
<organism evidence="15 16">
    <name type="scientific">Rhodoferax fermentans</name>
    <dbReference type="NCBI Taxonomy" id="28066"/>
    <lineage>
        <taxon>Bacteria</taxon>
        <taxon>Pseudomonadati</taxon>
        <taxon>Pseudomonadota</taxon>
        <taxon>Betaproteobacteria</taxon>
        <taxon>Burkholderiales</taxon>
        <taxon>Comamonadaceae</taxon>
        <taxon>Rhodoferax</taxon>
    </lineage>
</organism>
<feature type="domain" description="ACT-like" evidence="14">
    <location>
        <begin position="462"/>
        <end position="533"/>
    </location>
</feature>
<dbReference type="InterPro" id="IPR000634">
    <property type="entry name" value="Ser/Thr_deHydtase_PyrdxlP-BS"/>
</dbReference>
<dbReference type="GO" id="GO:0006565">
    <property type="term" value="P:L-serine catabolic process"/>
    <property type="evidence" value="ECO:0007669"/>
    <property type="project" value="TreeGrafter"/>
</dbReference>
<evidence type="ECO:0000313" key="16">
    <source>
        <dbReference type="Proteomes" id="UP000190750"/>
    </source>
</evidence>
<dbReference type="NCBIfam" id="TIGR01124">
    <property type="entry name" value="ilvA_2Cterm"/>
    <property type="match status" value="1"/>
</dbReference>
<keyword evidence="8" id="KW-0677">Repeat</keyword>
<dbReference type="NCBIfam" id="NF006674">
    <property type="entry name" value="PRK09224.1"/>
    <property type="match status" value="1"/>
</dbReference>
<evidence type="ECO:0000256" key="1">
    <source>
        <dbReference type="ARBA" id="ARBA00001274"/>
    </source>
</evidence>
<gene>
    <name evidence="13" type="primary">ilvA</name>
    <name evidence="15" type="ORF">RF819_12670</name>
</gene>
<dbReference type="RefSeq" id="WP_078365310.1">
    <property type="nucleotide sequence ID" value="NZ_MTJN01000002.1"/>
</dbReference>
<dbReference type="InterPro" id="IPR045865">
    <property type="entry name" value="ACT-like_dom_sf"/>
</dbReference>
<comment type="subunit">
    <text evidence="5 13">Homotetramer.</text>
</comment>
<comment type="cofactor">
    <cofactor evidence="2 13">
        <name>pyridoxal 5'-phosphate</name>
        <dbReference type="ChEBI" id="CHEBI:597326"/>
    </cofactor>
</comment>
<comment type="caution">
    <text evidence="15">The sequence shown here is derived from an EMBL/GenBank/DDBJ whole genome shotgun (WGS) entry which is preliminary data.</text>
</comment>
<evidence type="ECO:0000256" key="9">
    <source>
        <dbReference type="ARBA" id="ARBA00022898"/>
    </source>
</evidence>
<dbReference type="Gene3D" id="3.40.50.1100">
    <property type="match status" value="2"/>
</dbReference>
<comment type="catalytic activity">
    <reaction evidence="1 13">
        <text>L-threonine = 2-oxobutanoate + NH4(+)</text>
        <dbReference type="Rhea" id="RHEA:22108"/>
        <dbReference type="ChEBI" id="CHEBI:16763"/>
        <dbReference type="ChEBI" id="CHEBI:28938"/>
        <dbReference type="ChEBI" id="CHEBI:57926"/>
        <dbReference type="EC" id="4.3.1.19"/>
    </reaction>
</comment>
<dbReference type="Pfam" id="PF00585">
    <property type="entry name" value="Thr_dehydrat_C"/>
    <property type="match status" value="2"/>
</dbReference>
<dbReference type="STRING" id="28066.RF819_12670"/>
<comment type="function">
    <text evidence="12 13">Catalyzes the anaerobic formation of alpha-ketobutyrate and ammonia from threonine in a two-step reaction. The first step involved a dehydration of threonine and a production of enamine intermediates (aminocrotonate), which tautomerizes to its imine form (iminobutyrate). Both intermediates are unstable and short-lived. The second step is the nonenzymatic hydrolysis of the enamine/imine intermediates to form 2-ketobutyrate and free ammonia. In the low water environment of the cell, the second step is accelerated by RidA.</text>
</comment>
<evidence type="ECO:0000256" key="2">
    <source>
        <dbReference type="ARBA" id="ARBA00001933"/>
    </source>
</evidence>
<evidence type="ECO:0000256" key="6">
    <source>
        <dbReference type="ARBA" id="ARBA00022605"/>
    </source>
</evidence>
<dbReference type="InterPro" id="IPR050147">
    <property type="entry name" value="Ser/Thr_Dehydratase"/>
</dbReference>
<dbReference type="SUPFAM" id="SSF55021">
    <property type="entry name" value="ACT-like"/>
    <property type="match status" value="2"/>
</dbReference>
<evidence type="ECO:0000259" key="14">
    <source>
        <dbReference type="PROSITE" id="PS51672"/>
    </source>
</evidence>
<keyword evidence="7 13" id="KW-0412">Isoleucine biosynthesis</keyword>
<evidence type="ECO:0000256" key="5">
    <source>
        <dbReference type="ARBA" id="ARBA00011881"/>
    </source>
</evidence>